<evidence type="ECO:0000256" key="11">
    <source>
        <dbReference type="SAM" id="SignalP"/>
    </source>
</evidence>
<proteinExistence type="inferred from homology"/>
<evidence type="ECO:0000256" key="8">
    <source>
        <dbReference type="ARBA" id="ARBA00035011"/>
    </source>
</evidence>
<evidence type="ECO:0000256" key="6">
    <source>
        <dbReference type="ARBA" id="ARBA00023180"/>
    </source>
</evidence>
<dbReference type="InterPro" id="IPR003245">
    <property type="entry name" value="Phytocyanin_dom"/>
</dbReference>
<feature type="signal peptide" evidence="11">
    <location>
        <begin position="1"/>
        <end position="27"/>
    </location>
</feature>
<sequence>MPIPPCSGVSSPLFLVIAVVFFVSTSTIQCNQYKVGDLDAWGKPTPSNHNLYSLWSEHHSFKIGDSLMFLYPPSQDSVYQVSETAFKSCDVSNPILKMTDGNSVFNLTEAGVYYFTSGVHDRCGKKQKIAVTVILGNGSVRSETAGSVSSDSSPFPVVFGPMPPASPSSSNVDVGSRFSALVIGIIVVNVLLAAGI</sequence>
<evidence type="ECO:0000256" key="7">
    <source>
        <dbReference type="ARBA" id="ARBA00023288"/>
    </source>
</evidence>
<protein>
    <submittedName>
        <fullName evidence="13">Early nodulin-like protein 8</fullName>
    </submittedName>
</protein>
<evidence type="ECO:0000256" key="5">
    <source>
        <dbReference type="ARBA" id="ARBA00023157"/>
    </source>
</evidence>
<keyword evidence="10" id="KW-1133">Transmembrane helix</keyword>
<dbReference type="AlphaFoldDB" id="A0A0K9PD82"/>
<dbReference type="PANTHER" id="PTHR33021">
    <property type="entry name" value="BLUE COPPER PROTEIN"/>
    <property type="match status" value="1"/>
</dbReference>
<dbReference type="OrthoDB" id="782862at2759"/>
<keyword evidence="10" id="KW-0812">Transmembrane</keyword>
<dbReference type="PANTHER" id="PTHR33021:SF44">
    <property type="entry name" value="EARLY NODULIN-LIKE PROTEIN 8"/>
    <property type="match status" value="1"/>
</dbReference>
<organism evidence="13 14">
    <name type="scientific">Zostera marina</name>
    <name type="common">Eelgrass</name>
    <dbReference type="NCBI Taxonomy" id="29655"/>
    <lineage>
        <taxon>Eukaryota</taxon>
        <taxon>Viridiplantae</taxon>
        <taxon>Streptophyta</taxon>
        <taxon>Embryophyta</taxon>
        <taxon>Tracheophyta</taxon>
        <taxon>Spermatophyta</taxon>
        <taxon>Magnoliopsida</taxon>
        <taxon>Liliopsida</taxon>
        <taxon>Zosteraceae</taxon>
        <taxon>Zostera</taxon>
    </lineage>
</organism>
<dbReference type="GO" id="GO:0005886">
    <property type="term" value="C:plasma membrane"/>
    <property type="evidence" value="ECO:0000318"/>
    <property type="project" value="GO_Central"/>
</dbReference>
<keyword evidence="4 10" id="KW-0472">Membrane</keyword>
<dbReference type="PROSITE" id="PS51485">
    <property type="entry name" value="PHYTOCYANIN"/>
    <property type="match status" value="1"/>
</dbReference>
<evidence type="ECO:0000313" key="13">
    <source>
        <dbReference type="EMBL" id="KMZ66187.1"/>
    </source>
</evidence>
<reference evidence="14" key="1">
    <citation type="journal article" date="2016" name="Nature">
        <title>The genome of the seagrass Zostera marina reveals angiosperm adaptation to the sea.</title>
        <authorList>
            <person name="Olsen J.L."/>
            <person name="Rouze P."/>
            <person name="Verhelst B."/>
            <person name="Lin Y.-C."/>
            <person name="Bayer T."/>
            <person name="Collen J."/>
            <person name="Dattolo E."/>
            <person name="De Paoli E."/>
            <person name="Dittami S."/>
            <person name="Maumus F."/>
            <person name="Michel G."/>
            <person name="Kersting A."/>
            <person name="Lauritano C."/>
            <person name="Lohaus R."/>
            <person name="Toepel M."/>
            <person name="Tonon T."/>
            <person name="Vanneste K."/>
            <person name="Amirebrahimi M."/>
            <person name="Brakel J."/>
            <person name="Bostroem C."/>
            <person name="Chovatia M."/>
            <person name="Grimwood J."/>
            <person name="Jenkins J.W."/>
            <person name="Jueterbock A."/>
            <person name="Mraz A."/>
            <person name="Stam W.T."/>
            <person name="Tice H."/>
            <person name="Bornberg-Bauer E."/>
            <person name="Green P.J."/>
            <person name="Pearson G.A."/>
            <person name="Procaccini G."/>
            <person name="Duarte C.M."/>
            <person name="Schmutz J."/>
            <person name="Reusch T.B.H."/>
            <person name="Van de Peer Y."/>
        </authorList>
    </citation>
    <scope>NUCLEOTIDE SEQUENCE [LARGE SCALE GENOMIC DNA]</scope>
    <source>
        <strain evidence="14">cv. Finnish</strain>
    </source>
</reference>
<dbReference type="GO" id="GO:0009055">
    <property type="term" value="F:electron transfer activity"/>
    <property type="evidence" value="ECO:0007669"/>
    <property type="project" value="InterPro"/>
</dbReference>
<keyword evidence="6" id="KW-0325">Glycoprotein</keyword>
<dbReference type="OMA" id="SANPGHC"/>
<evidence type="ECO:0000256" key="2">
    <source>
        <dbReference type="ARBA" id="ARBA00022622"/>
    </source>
</evidence>
<evidence type="ECO:0000256" key="4">
    <source>
        <dbReference type="ARBA" id="ARBA00023136"/>
    </source>
</evidence>
<dbReference type="InterPro" id="IPR008972">
    <property type="entry name" value="Cupredoxin"/>
</dbReference>
<name>A0A0K9PD82_ZOSMR</name>
<evidence type="ECO:0000256" key="9">
    <source>
        <dbReference type="ARBA" id="ARBA00037868"/>
    </source>
</evidence>
<dbReference type="Gene3D" id="2.60.40.420">
    <property type="entry name" value="Cupredoxins - blue copper proteins"/>
    <property type="match status" value="1"/>
</dbReference>
<evidence type="ECO:0000259" key="12">
    <source>
        <dbReference type="PROSITE" id="PS51485"/>
    </source>
</evidence>
<evidence type="ECO:0000256" key="1">
    <source>
        <dbReference type="ARBA" id="ARBA00004589"/>
    </source>
</evidence>
<keyword evidence="14" id="KW-1185">Reference proteome</keyword>
<dbReference type="FunFam" id="2.60.40.420:FF:000010">
    <property type="entry name" value="Early nodulin-like protein 1"/>
    <property type="match status" value="1"/>
</dbReference>
<feature type="transmembrane region" description="Helical" evidence="10">
    <location>
        <begin position="178"/>
        <end position="195"/>
    </location>
</feature>
<dbReference type="InterPro" id="IPR039391">
    <property type="entry name" value="Phytocyanin-like"/>
</dbReference>
<evidence type="ECO:0000256" key="10">
    <source>
        <dbReference type="SAM" id="Phobius"/>
    </source>
</evidence>
<evidence type="ECO:0000256" key="3">
    <source>
        <dbReference type="ARBA" id="ARBA00022729"/>
    </source>
</evidence>
<comment type="similarity">
    <text evidence="8">Belongs to the early nodulin-like (ENODL) family.</text>
</comment>
<evidence type="ECO:0000313" key="14">
    <source>
        <dbReference type="Proteomes" id="UP000036987"/>
    </source>
</evidence>
<keyword evidence="5" id="KW-1015">Disulfide bond</keyword>
<dbReference type="GO" id="GO:0098552">
    <property type="term" value="C:side of membrane"/>
    <property type="evidence" value="ECO:0007669"/>
    <property type="project" value="UniProtKB-KW"/>
</dbReference>
<dbReference type="EMBL" id="LFYR01000981">
    <property type="protein sequence ID" value="KMZ66187.1"/>
    <property type="molecule type" value="Genomic_DNA"/>
</dbReference>
<comment type="subcellular location">
    <subcellularLocation>
        <location evidence="9">Endomembrane system</location>
        <topology evidence="9">Lipid-anchor</topology>
    </subcellularLocation>
    <subcellularLocation>
        <location evidence="1">Membrane</location>
        <topology evidence="1">Lipid-anchor</topology>
        <topology evidence="1">GPI-anchor</topology>
    </subcellularLocation>
</comment>
<keyword evidence="2" id="KW-0336">GPI-anchor</keyword>
<dbReference type="SUPFAM" id="SSF49503">
    <property type="entry name" value="Cupredoxins"/>
    <property type="match status" value="1"/>
</dbReference>
<dbReference type="Pfam" id="PF02298">
    <property type="entry name" value="Cu_bind_like"/>
    <property type="match status" value="1"/>
</dbReference>
<comment type="caution">
    <text evidence="13">The sequence shown here is derived from an EMBL/GenBank/DDBJ whole genome shotgun (WGS) entry which is preliminary data.</text>
</comment>
<feature type="chain" id="PRO_5005527656" evidence="11">
    <location>
        <begin position="28"/>
        <end position="196"/>
    </location>
</feature>
<gene>
    <name evidence="13" type="ORF">ZOSMA_2G01980</name>
</gene>
<dbReference type="GO" id="GO:0012505">
    <property type="term" value="C:endomembrane system"/>
    <property type="evidence" value="ECO:0007669"/>
    <property type="project" value="UniProtKB-SubCell"/>
</dbReference>
<keyword evidence="3 11" id="KW-0732">Signal</keyword>
<dbReference type="Proteomes" id="UP000036987">
    <property type="component" value="Unassembled WGS sequence"/>
</dbReference>
<feature type="domain" description="Phytocyanin" evidence="12">
    <location>
        <begin position="31"/>
        <end position="135"/>
    </location>
</feature>
<accession>A0A0K9PD82</accession>
<keyword evidence="7" id="KW-0449">Lipoprotein</keyword>